<gene>
    <name evidence="12" type="ORF">OTI717_LOCUS27888</name>
    <name evidence="11" type="ORF">RFH988_LOCUS8451</name>
    <name evidence="10" type="ORF">SEV965_LOCUS2727</name>
</gene>
<dbReference type="AlphaFoldDB" id="A0A813YX97"/>
<feature type="transmembrane region" description="Helical" evidence="8">
    <location>
        <begin position="177"/>
        <end position="199"/>
    </location>
</feature>
<dbReference type="OrthoDB" id="10045890at2759"/>
<dbReference type="Proteomes" id="UP000663823">
    <property type="component" value="Unassembled WGS sequence"/>
</dbReference>
<dbReference type="SUPFAM" id="SSF81321">
    <property type="entry name" value="Family A G protein-coupled receptor-like"/>
    <property type="match status" value="1"/>
</dbReference>
<evidence type="ECO:0000259" key="9">
    <source>
        <dbReference type="PROSITE" id="PS50262"/>
    </source>
</evidence>
<evidence type="ECO:0000256" key="6">
    <source>
        <dbReference type="ARBA" id="ARBA00023170"/>
    </source>
</evidence>
<dbReference type="PANTHER" id="PTHR24243">
    <property type="entry name" value="G-PROTEIN COUPLED RECEPTOR"/>
    <property type="match status" value="1"/>
</dbReference>
<evidence type="ECO:0000256" key="2">
    <source>
        <dbReference type="ARBA" id="ARBA00022692"/>
    </source>
</evidence>
<dbReference type="InterPro" id="IPR000276">
    <property type="entry name" value="GPCR_Rhodpsn"/>
</dbReference>
<evidence type="ECO:0000256" key="8">
    <source>
        <dbReference type="SAM" id="Phobius"/>
    </source>
</evidence>
<feature type="transmembrane region" description="Helical" evidence="8">
    <location>
        <begin position="20"/>
        <end position="39"/>
    </location>
</feature>
<dbReference type="GO" id="GO:0005886">
    <property type="term" value="C:plasma membrane"/>
    <property type="evidence" value="ECO:0007669"/>
    <property type="project" value="TreeGrafter"/>
</dbReference>
<organism evidence="11 13">
    <name type="scientific">Rotaria sordida</name>
    <dbReference type="NCBI Taxonomy" id="392033"/>
    <lineage>
        <taxon>Eukaryota</taxon>
        <taxon>Metazoa</taxon>
        <taxon>Spiralia</taxon>
        <taxon>Gnathifera</taxon>
        <taxon>Rotifera</taxon>
        <taxon>Eurotatoria</taxon>
        <taxon>Bdelloidea</taxon>
        <taxon>Philodinida</taxon>
        <taxon>Philodinidae</taxon>
        <taxon>Rotaria</taxon>
    </lineage>
</organism>
<keyword evidence="7" id="KW-0807">Transducer</keyword>
<evidence type="ECO:0000313" key="11">
    <source>
        <dbReference type="EMBL" id="CAF0890460.1"/>
    </source>
</evidence>
<protein>
    <recommendedName>
        <fullName evidence="9">G-protein coupled receptors family 1 profile domain-containing protein</fullName>
    </recommendedName>
</protein>
<feature type="transmembrane region" description="Helical" evidence="8">
    <location>
        <begin position="276"/>
        <end position="296"/>
    </location>
</feature>
<feature type="domain" description="G-protein coupled receptors family 1 profile" evidence="9">
    <location>
        <begin position="29"/>
        <end position="296"/>
    </location>
</feature>
<dbReference type="EMBL" id="CAJOAX010006409">
    <property type="protein sequence ID" value="CAF3979814.1"/>
    <property type="molecule type" value="Genomic_DNA"/>
</dbReference>
<sequence length="343" mass="38991">MSNAAQLYSIATNVNRYGSLIIFLFGSVGTVLNVIIFSIDRELKQNPCSRLFLSSSIAACVALFSGLPNRFLTSFGLDLMVQHDILCKFYMIILLCSLSCSASFIALVSIERWLNSSVEANYRIISSMKNVNRAIITTITVLVLCYGQMLYCHAVNQKGSRRACTGINIVCLYLNDFIHLILFVIIPVGIMIIFGLLTLRNIKQTHHRIANINRNQINNNVRGGRPQRQQSTLTALMLIQVCLLTICNLPVGIHRVYSTITENTYKSPEQQAIETIILQLVYLLTYVGIALPFYLYTLTGKLFREALFRRYYLIFHRRRTNQSITIATKSRPNHVQINELQHE</sequence>
<dbReference type="PANTHER" id="PTHR24243:SF233">
    <property type="entry name" value="THYROTROPIN-RELEASING HORMONE RECEPTOR"/>
    <property type="match status" value="1"/>
</dbReference>
<feature type="transmembrane region" description="Helical" evidence="8">
    <location>
        <begin position="51"/>
        <end position="69"/>
    </location>
</feature>
<keyword evidence="2 8" id="KW-0812">Transmembrane</keyword>
<reference evidence="11" key="1">
    <citation type="submission" date="2021-02" db="EMBL/GenBank/DDBJ databases">
        <authorList>
            <person name="Nowell W R."/>
        </authorList>
    </citation>
    <scope>NUCLEOTIDE SEQUENCE</scope>
</reference>
<dbReference type="EMBL" id="CAJNOO010000286">
    <property type="protein sequence ID" value="CAF0890460.1"/>
    <property type="molecule type" value="Genomic_DNA"/>
</dbReference>
<comment type="caution">
    <text evidence="11">The sequence shown here is derived from an EMBL/GenBank/DDBJ whole genome shotgun (WGS) entry which is preliminary data.</text>
</comment>
<evidence type="ECO:0000256" key="1">
    <source>
        <dbReference type="ARBA" id="ARBA00004141"/>
    </source>
</evidence>
<dbReference type="PROSITE" id="PS50262">
    <property type="entry name" value="G_PROTEIN_RECEP_F1_2"/>
    <property type="match status" value="1"/>
</dbReference>
<dbReference type="InterPro" id="IPR017452">
    <property type="entry name" value="GPCR_Rhodpsn_7TM"/>
</dbReference>
<dbReference type="Proteomes" id="UP000663889">
    <property type="component" value="Unassembled WGS sequence"/>
</dbReference>
<evidence type="ECO:0000256" key="7">
    <source>
        <dbReference type="ARBA" id="ARBA00023224"/>
    </source>
</evidence>
<accession>A0A813YX97</accession>
<proteinExistence type="predicted"/>
<comment type="subcellular location">
    <subcellularLocation>
        <location evidence="1">Membrane</location>
        <topology evidence="1">Multi-pass membrane protein</topology>
    </subcellularLocation>
</comment>
<feature type="transmembrane region" description="Helical" evidence="8">
    <location>
        <begin position="131"/>
        <end position="151"/>
    </location>
</feature>
<keyword evidence="6" id="KW-0675">Receptor</keyword>
<keyword evidence="5 8" id="KW-0472">Membrane</keyword>
<evidence type="ECO:0000313" key="10">
    <source>
        <dbReference type="EMBL" id="CAF0843447.1"/>
    </source>
</evidence>
<dbReference type="GO" id="GO:0004930">
    <property type="term" value="F:G protein-coupled receptor activity"/>
    <property type="evidence" value="ECO:0007669"/>
    <property type="project" value="UniProtKB-KW"/>
</dbReference>
<keyword evidence="4" id="KW-0297">G-protein coupled receptor</keyword>
<feature type="transmembrane region" description="Helical" evidence="8">
    <location>
        <begin position="235"/>
        <end position="256"/>
    </location>
</feature>
<dbReference type="Proteomes" id="UP000663882">
    <property type="component" value="Unassembled WGS sequence"/>
</dbReference>
<evidence type="ECO:0000256" key="4">
    <source>
        <dbReference type="ARBA" id="ARBA00023040"/>
    </source>
</evidence>
<evidence type="ECO:0000256" key="5">
    <source>
        <dbReference type="ARBA" id="ARBA00023136"/>
    </source>
</evidence>
<evidence type="ECO:0000313" key="12">
    <source>
        <dbReference type="EMBL" id="CAF3979814.1"/>
    </source>
</evidence>
<name>A0A813YX97_9BILA</name>
<dbReference type="Gene3D" id="1.20.1070.10">
    <property type="entry name" value="Rhodopsin 7-helix transmembrane proteins"/>
    <property type="match status" value="1"/>
</dbReference>
<evidence type="ECO:0000256" key="3">
    <source>
        <dbReference type="ARBA" id="ARBA00022989"/>
    </source>
</evidence>
<keyword evidence="3 8" id="KW-1133">Transmembrane helix</keyword>
<feature type="transmembrane region" description="Helical" evidence="8">
    <location>
        <begin position="89"/>
        <end position="110"/>
    </location>
</feature>
<dbReference type="EMBL" id="CAJNOU010000064">
    <property type="protein sequence ID" value="CAF0843447.1"/>
    <property type="molecule type" value="Genomic_DNA"/>
</dbReference>
<dbReference type="Pfam" id="PF00001">
    <property type="entry name" value="7tm_1"/>
    <property type="match status" value="1"/>
</dbReference>
<evidence type="ECO:0000313" key="13">
    <source>
        <dbReference type="Proteomes" id="UP000663882"/>
    </source>
</evidence>